<proteinExistence type="predicted"/>
<dbReference type="Proteomes" id="UP001294444">
    <property type="component" value="Unassembled WGS sequence"/>
</dbReference>
<name>A0AAJ5C474_9BASI</name>
<keyword evidence="2" id="KW-1185">Reference proteome</keyword>
<dbReference type="AlphaFoldDB" id="A0AAJ5C474"/>
<protein>
    <submittedName>
        <fullName evidence="1">Uncharacterized protein</fullName>
    </submittedName>
</protein>
<organism evidence="1 2">
    <name type="scientific">Melanopsichium pennsylvanicum</name>
    <dbReference type="NCBI Taxonomy" id="63383"/>
    <lineage>
        <taxon>Eukaryota</taxon>
        <taxon>Fungi</taxon>
        <taxon>Dikarya</taxon>
        <taxon>Basidiomycota</taxon>
        <taxon>Ustilaginomycotina</taxon>
        <taxon>Ustilaginomycetes</taxon>
        <taxon>Ustilaginales</taxon>
        <taxon>Ustilaginaceae</taxon>
        <taxon>Melanopsichium</taxon>
    </lineage>
</organism>
<sequence>MCLSDFVKRPSRRRGNGHLLLLLRFCTEAASVTRGILSLHKIEVSMCLPYLMGTTSQLDRVDGGCTDSAQRLCLQDGEPCGFTFFAERSFRQQLKLWNVVTTQQQCTVSFIAHHRVPVSWDTMSSAYSRFLK</sequence>
<reference evidence="1" key="1">
    <citation type="submission" date="2023-10" db="EMBL/GenBank/DDBJ databases">
        <authorList>
            <person name="Guldener U."/>
        </authorList>
    </citation>
    <scope>NUCLEOTIDE SEQUENCE</scope>
    <source>
        <strain evidence="1">Mp4</strain>
    </source>
</reference>
<gene>
    <name evidence="1" type="ORF">MEPE_02092</name>
</gene>
<accession>A0AAJ5C474</accession>
<comment type="caution">
    <text evidence="1">The sequence shown here is derived from an EMBL/GenBank/DDBJ whole genome shotgun (WGS) entry which is preliminary data.</text>
</comment>
<evidence type="ECO:0000313" key="1">
    <source>
        <dbReference type="EMBL" id="SNX83385.1"/>
    </source>
</evidence>
<dbReference type="EMBL" id="OAPG01000003">
    <property type="protein sequence ID" value="SNX83385.1"/>
    <property type="molecule type" value="Genomic_DNA"/>
</dbReference>
<evidence type="ECO:0000313" key="2">
    <source>
        <dbReference type="Proteomes" id="UP001294444"/>
    </source>
</evidence>